<dbReference type="Pfam" id="PF02620">
    <property type="entry name" value="YceD"/>
    <property type="match status" value="1"/>
</dbReference>
<keyword evidence="3" id="KW-1185">Reference proteome</keyword>
<dbReference type="PATRIC" id="fig|1122180.6.peg.296"/>
<accession>A0A017HHD4</accession>
<dbReference type="HOGENOM" id="CLU_088841_1_0_5"/>
<dbReference type="RefSeq" id="WP_017929402.1">
    <property type="nucleotide sequence ID" value="NZ_KB823001.1"/>
</dbReference>
<evidence type="ECO:0000256" key="1">
    <source>
        <dbReference type="SAM" id="MobiDB-lite"/>
    </source>
</evidence>
<protein>
    <recommendedName>
        <fullName evidence="4">DUF177 domain-containing protein</fullName>
    </recommendedName>
</protein>
<organism evidence="2 3">
    <name type="scientific">Limimaricola hongkongensis DSM 17492</name>
    <dbReference type="NCBI Taxonomy" id="1122180"/>
    <lineage>
        <taxon>Bacteria</taxon>
        <taxon>Pseudomonadati</taxon>
        <taxon>Pseudomonadota</taxon>
        <taxon>Alphaproteobacteria</taxon>
        <taxon>Rhodobacterales</taxon>
        <taxon>Paracoccaceae</taxon>
        <taxon>Limimaricola</taxon>
    </lineage>
</organism>
<feature type="region of interest" description="Disordered" evidence="1">
    <location>
        <begin position="147"/>
        <end position="167"/>
    </location>
</feature>
<dbReference type="InterPro" id="IPR003772">
    <property type="entry name" value="YceD"/>
</dbReference>
<evidence type="ECO:0008006" key="4">
    <source>
        <dbReference type="Google" id="ProtNLM"/>
    </source>
</evidence>
<sequence>MADATPLPRRVIRLGELSERRGTEAVIETDAPARAAVAAALGIRGIRKLRFAARLSPEGSRGWRLDGDLGATVVQDCVVTLDPVVTRIDETVLRRYLADVTEPDEAEAEMPEDDTIEPLPTAVDLGQVMIEALALALPDYPRAQGVGPADMSATAPGAAPITDEDVKPFAGLKGLRDKLSGGENDDA</sequence>
<dbReference type="AlphaFoldDB" id="A0A017HHD4"/>
<evidence type="ECO:0000313" key="3">
    <source>
        <dbReference type="Proteomes" id="UP000025047"/>
    </source>
</evidence>
<gene>
    <name evidence="2" type="ORF">Lokhon_00290</name>
</gene>
<reference evidence="2 3" key="1">
    <citation type="submission" date="2013-03" db="EMBL/GenBank/DDBJ databases">
        <authorList>
            <person name="Fiebig A."/>
            <person name="Goeker M."/>
            <person name="Klenk H.-P.P."/>
        </authorList>
    </citation>
    <scope>NUCLEOTIDE SEQUENCE [LARGE SCALE GENOMIC DNA]</scope>
    <source>
        <strain evidence="2 3">DSM 17492</strain>
    </source>
</reference>
<dbReference type="OrthoDB" id="8443793at2"/>
<dbReference type="STRING" id="1122180.Lokhon_00290"/>
<name>A0A017HHD4_9RHOB</name>
<proteinExistence type="predicted"/>
<evidence type="ECO:0000313" key="2">
    <source>
        <dbReference type="EMBL" id="EYD73735.1"/>
    </source>
</evidence>
<dbReference type="Proteomes" id="UP000025047">
    <property type="component" value="Unassembled WGS sequence"/>
</dbReference>
<dbReference type="EMBL" id="APGJ01000001">
    <property type="protein sequence ID" value="EYD73735.1"/>
    <property type="molecule type" value="Genomic_DNA"/>
</dbReference>
<dbReference type="eggNOG" id="COG1399">
    <property type="taxonomic scope" value="Bacteria"/>
</dbReference>
<comment type="caution">
    <text evidence="2">The sequence shown here is derived from an EMBL/GenBank/DDBJ whole genome shotgun (WGS) entry which is preliminary data.</text>
</comment>